<sequence>MRHIMPTILLALAGCSTGRAAAPAASAAAAAAPSATASSPASSPSPSGQADAAVFKLGTVQPFNRDGTKARRNVLAYRQPTAASAPRPGSPGTEWASADVLVCLDAIGPDDDYIYVNRSPWSLVYADGTVAAPSSVTYQQFDAPEYPITDRTLKVGRCIRGWITFTAPAGQRATMVEYQSVIKREAVFDWAIV</sequence>
<evidence type="ECO:0000313" key="2">
    <source>
        <dbReference type="EMBL" id="UWZ54991.1"/>
    </source>
</evidence>
<feature type="signal peptide" evidence="1">
    <location>
        <begin position="1"/>
        <end position="21"/>
    </location>
</feature>
<gene>
    <name evidence="2" type="ORF">Daura_01500</name>
</gene>
<organism evidence="2 3">
    <name type="scientific">Dactylosporangium aurantiacum</name>
    <dbReference type="NCBI Taxonomy" id="35754"/>
    <lineage>
        <taxon>Bacteria</taxon>
        <taxon>Bacillati</taxon>
        <taxon>Actinomycetota</taxon>
        <taxon>Actinomycetes</taxon>
        <taxon>Micromonosporales</taxon>
        <taxon>Micromonosporaceae</taxon>
        <taxon>Dactylosporangium</taxon>
    </lineage>
</organism>
<protein>
    <recommendedName>
        <fullName evidence="4">DUF4352 domain-containing protein</fullName>
    </recommendedName>
</protein>
<keyword evidence="1" id="KW-0732">Signal</keyword>
<proteinExistence type="predicted"/>
<dbReference type="OrthoDB" id="4207206at2"/>
<evidence type="ECO:0008006" key="4">
    <source>
        <dbReference type="Google" id="ProtNLM"/>
    </source>
</evidence>
<dbReference type="RefSeq" id="WP_156089987.1">
    <property type="nucleotide sequence ID" value="NZ_CP073767.1"/>
</dbReference>
<keyword evidence="3" id="KW-1185">Reference proteome</keyword>
<accession>A0A9Q9IFY2</accession>
<feature type="chain" id="PRO_5040127321" description="DUF4352 domain-containing protein" evidence="1">
    <location>
        <begin position="22"/>
        <end position="193"/>
    </location>
</feature>
<dbReference type="AlphaFoldDB" id="A0A9Q9IFY2"/>
<dbReference type="PROSITE" id="PS51257">
    <property type="entry name" value="PROKAR_LIPOPROTEIN"/>
    <property type="match status" value="1"/>
</dbReference>
<evidence type="ECO:0000313" key="3">
    <source>
        <dbReference type="Proteomes" id="UP001058003"/>
    </source>
</evidence>
<evidence type="ECO:0000256" key="1">
    <source>
        <dbReference type="SAM" id="SignalP"/>
    </source>
</evidence>
<dbReference type="Proteomes" id="UP001058003">
    <property type="component" value="Chromosome"/>
</dbReference>
<reference evidence="2" key="1">
    <citation type="submission" date="2021-04" db="EMBL/GenBank/DDBJ databases">
        <title>Dactylosporangium aurantiacum NRRL B-8018 full assembly.</title>
        <authorList>
            <person name="Hartkoorn R.C."/>
            <person name="Beaudoing E."/>
            <person name="Hot D."/>
        </authorList>
    </citation>
    <scope>NUCLEOTIDE SEQUENCE</scope>
    <source>
        <strain evidence="2">NRRL B-8018</strain>
    </source>
</reference>
<dbReference type="EMBL" id="CP073767">
    <property type="protein sequence ID" value="UWZ54991.1"/>
    <property type="molecule type" value="Genomic_DNA"/>
</dbReference>
<name>A0A9Q9IFY2_9ACTN</name>
<dbReference type="KEGG" id="daur:Daura_01500"/>